<reference evidence="2" key="1">
    <citation type="submission" date="2008-04" db="EMBL/GenBank/DDBJ databases">
        <title>Complete sequence of chromosome of Methylobacterium populi BJ001.</title>
        <authorList>
            <consortium name="US DOE Joint Genome Institute"/>
            <person name="Copeland A."/>
            <person name="Lucas S."/>
            <person name="Lapidus A."/>
            <person name="Glavina del Rio T."/>
            <person name="Dalin E."/>
            <person name="Tice H."/>
            <person name="Bruce D."/>
            <person name="Goodwin L."/>
            <person name="Pitluck S."/>
            <person name="Chertkov O."/>
            <person name="Brettin T."/>
            <person name="Detter J.C."/>
            <person name="Han C."/>
            <person name="Kuske C.R."/>
            <person name="Schmutz J."/>
            <person name="Larimer F."/>
            <person name="Land M."/>
            <person name="Hauser L."/>
            <person name="Kyrpides N."/>
            <person name="Mikhailova N."/>
            <person name="Marx C."/>
            <person name="Richardson P."/>
        </authorList>
    </citation>
    <scope>NUCLEOTIDE SEQUENCE [LARGE SCALE GENOMIC DNA]</scope>
    <source>
        <strain evidence="2">BJ001</strain>
    </source>
</reference>
<organism evidence="2 3">
    <name type="scientific">Methylorubrum populi (strain ATCC BAA-705 / NCIMB 13946 / BJ001)</name>
    <name type="common">Methylobacterium populi</name>
    <dbReference type="NCBI Taxonomy" id="441620"/>
    <lineage>
        <taxon>Bacteria</taxon>
        <taxon>Pseudomonadati</taxon>
        <taxon>Pseudomonadota</taxon>
        <taxon>Alphaproteobacteria</taxon>
        <taxon>Hyphomicrobiales</taxon>
        <taxon>Methylobacteriaceae</taxon>
        <taxon>Methylorubrum</taxon>
    </lineage>
</organism>
<dbReference type="EMBL" id="CP001029">
    <property type="protein sequence ID" value="ACB79301.1"/>
    <property type="molecule type" value="Genomic_DNA"/>
</dbReference>
<gene>
    <name evidence="2" type="ordered locus">Mpop_1129</name>
</gene>
<evidence type="ECO:0000313" key="2">
    <source>
        <dbReference type="EMBL" id="ACB79301.1"/>
    </source>
</evidence>
<proteinExistence type="predicted"/>
<dbReference type="Pfam" id="PF10670">
    <property type="entry name" value="DUF4198"/>
    <property type="match status" value="1"/>
</dbReference>
<protein>
    <submittedName>
        <fullName evidence="2">Putative ABC-type Co2+ transport system, periplasmic component</fullName>
    </submittedName>
</protein>
<dbReference type="InterPro" id="IPR019613">
    <property type="entry name" value="DUF4198"/>
</dbReference>
<accession>B1ZBV8</accession>
<feature type="compositionally biased region" description="Basic and acidic residues" evidence="1">
    <location>
        <begin position="7"/>
        <end position="16"/>
    </location>
</feature>
<dbReference type="HOGENOM" id="CLU_096093_0_1_5"/>
<dbReference type="KEGG" id="mpo:Mpop_1129"/>
<dbReference type="Proteomes" id="UP000007136">
    <property type="component" value="Chromosome"/>
</dbReference>
<evidence type="ECO:0000256" key="1">
    <source>
        <dbReference type="SAM" id="MobiDB-lite"/>
    </source>
</evidence>
<dbReference type="STRING" id="441620.Mpop_1129"/>
<dbReference type="eggNOG" id="COG5266">
    <property type="taxonomic scope" value="Bacteria"/>
</dbReference>
<dbReference type="AlphaFoldDB" id="B1ZBV8"/>
<name>B1ZBV8_METPB</name>
<evidence type="ECO:0000313" key="3">
    <source>
        <dbReference type="Proteomes" id="UP000007136"/>
    </source>
</evidence>
<sequence>MQMARLVHTDAMRSDADQEAWGPASDGVAAPAAAFRHHRRLHHESTRTMRRTALFAAFLALAAPAGAHDLWLDPTGSGVQILYGHPHEPELPSAGKLMSLTAYEPADAVVLKAKLEAGPAPALRAAHQGDALFAAAYDNGYWVRLPNGSYRNASKRMLPQADKSLWSVKFAKAVSGPTAPWDKVVGQPLEIVPLEAPSAAAGQIRVRVLFEGRPLGGAGVVATDGVTFKSEADQARATTDAEGVAVVPLRRAGPQVLGVSHRVTPSQTPTLADADSYGATLAFTVTDPKTN</sequence>
<feature type="region of interest" description="Disordered" evidence="1">
    <location>
        <begin position="1"/>
        <end position="25"/>
    </location>
</feature>